<sequence length="116" mass="12347">MDSFDLDLALTMEDHSATAATASTTDVITNRLEVWSPEDKVSAMPKVIDATTLGVCTVCMESFLSSCKQAPCGHVYHDGCITKWLSFCNSCPICRSKVLDGLPGIGCDRSSDPGPA</sequence>
<dbReference type="EMBL" id="CM042053">
    <property type="protein sequence ID" value="KAI3714709.1"/>
    <property type="molecule type" value="Genomic_DNA"/>
</dbReference>
<reference evidence="1 2" key="2">
    <citation type="journal article" date="2022" name="Mol. Ecol. Resour.">
        <title>The genomes of chicory, endive, great burdock and yacon provide insights into Asteraceae paleo-polyploidization history and plant inulin production.</title>
        <authorList>
            <person name="Fan W."/>
            <person name="Wang S."/>
            <person name="Wang H."/>
            <person name="Wang A."/>
            <person name="Jiang F."/>
            <person name="Liu H."/>
            <person name="Zhao H."/>
            <person name="Xu D."/>
            <person name="Zhang Y."/>
        </authorList>
    </citation>
    <scope>NUCLEOTIDE SEQUENCE [LARGE SCALE GENOMIC DNA]</scope>
    <source>
        <strain evidence="2">cv. Niubang</strain>
    </source>
</reference>
<keyword evidence="2" id="KW-1185">Reference proteome</keyword>
<name>A0ACB9AXA0_ARCLA</name>
<organism evidence="1 2">
    <name type="scientific">Arctium lappa</name>
    <name type="common">Greater burdock</name>
    <name type="synonym">Lappa major</name>
    <dbReference type="NCBI Taxonomy" id="4217"/>
    <lineage>
        <taxon>Eukaryota</taxon>
        <taxon>Viridiplantae</taxon>
        <taxon>Streptophyta</taxon>
        <taxon>Embryophyta</taxon>
        <taxon>Tracheophyta</taxon>
        <taxon>Spermatophyta</taxon>
        <taxon>Magnoliopsida</taxon>
        <taxon>eudicotyledons</taxon>
        <taxon>Gunneridae</taxon>
        <taxon>Pentapetalae</taxon>
        <taxon>asterids</taxon>
        <taxon>campanulids</taxon>
        <taxon>Asterales</taxon>
        <taxon>Asteraceae</taxon>
        <taxon>Carduoideae</taxon>
        <taxon>Cardueae</taxon>
        <taxon>Arctiinae</taxon>
        <taxon>Arctium</taxon>
    </lineage>
</organism>
<accession>A0ACB9AXA0</accession>
<evidence type="ECO:0000313" key="1">
    <source>
        <dbReference type="EMBL" id="KAI3714709.1"/>
    </source>
</evidence>
<gene>
    <name evidence="1" type="ORF">L6452_21668</name>
</gene>
<comment type="caution">
    <text evidence="1">The sequence shown here is derived from an EMBL/GenBank/DDBJ whole genome shotgun (WGS) entry which is preliminary data.</text>
</comment>
<proteinExistence type="predicted"/>
<protein>
    <submittedName>
        <fullName evidence="1">Uncharacterized protein</fullName>
    </submittedName>
</protein>
<evidence type="ECO:0000313" key="2">
    <source>
        <dbReference type="Proteomes" id="UP001055879"/>
    </source>
</evidence>
<reference evidence="2" key="1">
    <citation type="journal article" date="2022" name="Mol. Ecol. Resour.">
        <title>The genomes of chicory, endive, great burdock and yacon provide insights into Asteraceae palaeo-polyploidization history and plant inulin production.</title>
        <authorList>
            <person name="Fan W."/>
            <person name="Wang S."/>
            <person name="Wang H."/>
            <person name="Wang A."/>
            <person name="Jiang F."/>
            <person name="Liu H."/>
            <person name="Zhao H."/>
            <person name="Xu D."/>
            <person name="Zhang Y."/>
        </authorList>
    </citation>
    <scope>NUCLEOTIDE SEQUENCE [LARGE SCALE GENOMIC DNA]</scope>
    <source>
        <strain evidence="2">cv. Niubang</strain>
    </source>
</reference>
<dbReference type="Proteomes" id="UP001055879">
    <property type="component" value="Linkage Group LG07"/>
</dbReference>